<evidence type="ECO:0000313" key="1">
    <source>
        <dbReference type="EMBL" id="KAJ1938209.1"/>
    </source>
</evidence>
<dbReference type="Proteomes" id="UP001150603">
    <property type="component" value="Unassembled WGS sequence"/>
</dbReference>
<reference evidence="1" key="1">
    <citation type="submission" date="2022-07" db="EMBL/GenBank/DDBJ databases">
        <title>Phylogenomic reconstructions and comparative analyses of Kickxellomycotina fungi.</title>
        <authorList>
            <person name="Reynolds N.K."/>
            <person name="Stajich J.E."/>
            <person name="Barry K."/>
            <person name="Grigoriev I.V."/>
            <person name="Crous P."/>
            <person name="Smith M.E."/>
        </authorList>
    </citation>
    <scope>NUCLEOTIDE SEQUENCE</scope>
    <source>
        <strain evidence="1">NRRL 5244</strain>
    </source>
</reference>
<gene>
    <name evidence="1" type="ORF">FBU59_004514</name>
</gene>
<evidence type="ECO:0000313" key="2">
    <source>
        <dbReference type="Proteomes" id="UP001150603"/>
    </source>
</evidence>
<protein>
    <submittedName>
        <fullName evidence="1">Uncharacterized protein</fullName>
    </submittedName>
</protein>
<keyword evidence="2" id="KW-1185">Reference proteome</keyword>
<organism evidence="1 2">
    <name type="scientific">Linderina macrospora</name>
    <dbReference type="NCBI Taxonomy" id="4868"/>
    <lineage>
        <taxon>Eukaryota</taxon>
        <taxon>Fungi</taxon>
        <taxon>Fungi incertae sedis</taxon>
        <taxon>Zoopagomycota</taxon>
        <taxon>Kickxellomycotina</taxon>
        <taxon>Kickxellomycetes</taxon>
        <taxon>Kickxellales</taxon>
        <taxon>Kickxellaceae</taxon>
        <taxon>Linderina</taxon>
    </lineage>
</organism>
<feature type="non-terminal residue" evidence="1">
    <location>
        <position position="544"/>
    </location>
</feature>
<comment type="caution">
    <text evidence="1">The sequence shown here is derived from an EMBL/GenBank/DDBJ whole genome shotgun (WGS) entry which is preliminary data.</text>
</comment>
<sequence>MRELQEQLDQLKRENQALLDKAAADSESLALQVQEQAREIATLRRQRTGRTDSRRFSFLPHRDNSWGVARDVAEEENTPNLLRAAFIKKVLESELQRCVQARQMLRERDSYLSKQDELMNEQNDMMLLQLQGDEEDASHDSADEPANLSSPGTTTEWANQRIEIIDAELHYLDLKVRDVEAEIARLSEDTTESASDLQGSGLLSKPLLLNMSGLAMRMVEDVVRIDYRAFADMFDAMEPKDVTGLSYLLMQDIIDLRLMSHREDIARKDLEEQTMDLRRTLLVMQKTAVNAALTYEHELGNAERRLSLLKSPDFSPSVIESVGDDHIPQASPPRDISSELAHVPVRSTFSDQNRSVYDNVRERGILLRSAILSAGSGYDDDTISTTTSYSPRPVMVPPPVKTSESSQVSLMALSANTEIGSPGSSSGRGTQNQLMQITSRETSVNPVGSTTPAMNSRTSGDSAFFQESVKSTSMSNMARSPSPIPEMPPPPPPPSAITTQTPIIQTNGLLPAAKFSNSSELSTHIADSKDFVVSSAALSSDTPR</sequence>
<proteinExistence type="predicted"/>
<name>A0ACC1J5B9_9FUNG</name>
<accession>A0ACC1J5B9</accession>
<dbReference type="EMBL" id="JANBPW010003254">
    <property type="protein sequence ID" value="KAJ1938209.1"/>
    <property type="molecule type" value="Genomic_DNA"/>
</dbReference>